<dbReference type="EMBL" id="CP058214">
    <property type="protein sequence ID" value="QPC45092.1"/>
    <property type="molecule type" value="Genomic_DNA"/>
</dbReference>
<keyword evidence="4 9" id="KW-0812">Transmembrane</keyword>
<feature type="domain" description="Cation efflux protein transmembrane" evidence="10">
    <location>
        <begin position="21"/>
        <end position="209"/>
    </location>
</feature>
<gene>
    <name evidence="12" type="ORF">HW532_21775</name>
</gene>
<evidence type="ECO:0000256" key="7">
    <source>
        <dbReference type="ARBA" id="ARBA00023065"/>
    </source>
</evidence>
<evidence type="ECO:0000256" key="2">
    <source>
        <dbReference type="ARBA" id="ARBA00008873"/>
    </source>
</evidence>
<evidence type="ECO:0000259" key="10">
    <source>
        <dbReference type="Pfam" id="PF01545"/>
    </source>
</evidence>
<keyword evidence="7" id="KW-0406">Ion transport</keyword>
<keyword evidence="13" id="KW-1185">Reference proteome</keyword>
<feature type="transmembrane region" description="Helical" evidence="9">
    <location>
        <begin position="19"/>
        <end position="38"/>
    </location>
</feature>
<feature type="transmembrane region" description="Helical" evidence="9">
    <location>
        <begin position="85"/>
        <end position="104"/>
    </location>
</feature>
<evidence type="ECO:0000256" key="5">
    <source>
        <dbReference type="ARBA" id="ARBA00022906"/>
    </source>
</evidence>
<comment type="subcellular location">
    <subcellularLocation>
        <location evidence="1">Membrane</location>
        <topology evidence="1">Multi-pass membrane protein</topology>
    </subcellularLocation>
</comment>
<dbReference type="Gene3D" id="1.20.1510.10">
    <property type="entry name" value="Cation efflux protein transmembrane domain"/>
    <property type="match status" value="1"/>
</dbReference>
<dbReference type="Pfam" id="PF01545">
    <property type="entry name" value="Cation_efflux"/>
    <property type="match status" value="1"/>
</dbReference>
<reference evidence="12 13" key="1">
    <citation type="submission" date="2020-06" db="EMBL/GenBank/DDBJ databases">
        <title>Genome sequence of 2 isolates from Red Sea Mangroves.</title>
        <authorList>
            <person name="Sefrji F."/>
            <person name="Michoud G."/>
            <person name="Merlino G."/>
            <person name="Daffonchio D."/>
        </authorList>
    </citation>
    <scope>NUCLEOTIDE SEQUENCE [LARGE SCALE GENOMIC DNA]</scope>
    <source>
        <strain evidence="12 13">R1DC25</strain>
    </source>
</reference>
<evidence type="ECO:0000313" key="12">
    <source>
        <dbReference type="EMBL" id="QPC45092.1"/>
    </source>
</evidence>
<dbReference type="GO" id="GO:0005886">
    <property type="term" value="C:plasma membrane"/>
    <property type="evidence" value="ECO:0007669"/>
    <property type="project" value="TreeGrafter"/>
</dbReference>
<name>A0A7S8C812_9HYPH</name>
<dbReference type="AlphaFoldDB" id="A0A7S8C812"/>
<feature type="transmembrane region" description="Helical" evidence="9">
    <location>
        <begin position="151"/>
        <end position="178"/>
    </location>
</feature>
<evidence type="ECO:0000256" key="1">
    <source>
        <dbReference type="ARBA" id="ARBA00004141"/>
    </source>
</evidence>
<keyword evidence="6 9" id="KW-1133">Transmembrane helix</keyword>
<keyword evidence="5" id="KW-0864">Zinc transport</keyword>
<evidence type="ECO:0000256" key="9">
    <source>
        <dbReference type="SAM" id="Phobius"/>
    </source>
</evidence>
<feature type="transmembrane region" description="Helical" evidence="9">
    <location>
        <begin position="116"/>
        <end position="139"/>
    </location>
</feature>
<dbReference type="InterPro" id="IPR027469">
    <property type="entry name" value="Cation_efflux_TMD_sf"/>
</dbReference>
<dbReference type="PANTHER" id="PTHR11562">
    <property type="entry name" value="CATION EFFLUX PROTEIN/ ZINC TRANSPORTER"/>
    <property type="match status" value="1"/>
</dbReference>
<dbReference type="InterPro" id="IPR058533">
    <property type="entry name" value="Cation_efflux_TM"/>
</dbReference>
<sequence>MTGVSHEGHGHKRNERRTFWAAALTGGFMVAEVAGGLISGSLALIADAGHMLTDAVSLGFAWYAFRLAAHPPDRKRTYGFDRLQILVAFANGIALFFVVGWIFFEAADRLFSPVEVLGGTMLVVALAGLAVNIAAFALLHGGDRENLNIRGALLHVLGDLLGSVAALLAALVIIWTGWTPIDPLLSALVGLILLRGAWRLVSEAGHILLEGTPDHLSVEEIANDLVAAVPQVEDVHHVHIWSLTQERPLITLHARIAEAAGAEQANADIKARLSEKFGISHATVEIEQSGCADDRQAEPPRQEHA</sequence>
<comment type="similarity">
    <text evidence="2">Belongs to the cation diffusion facilitator (CDF) transporter (TC 2.A.4) family. SLC30A subfamily.</text>
</comment>
<dbReference type="SUPFAM" id="SSF161111">
    <property type="entry name" value="Cation efflux protein transmembrane domain-like"/>
    <property type="match status" value="1"/>
</dbReference>
<proteinExistence type="inferred from homology"/>
<dbReference type="InterPro" id="IPR002524">
    <property type="entry name" value="Cation_efflux"/>
</dbReference>
<dbReference type="Pfam" id="PF16916">
    <property type="entry name" value="ZT_dimer"/>
    <property type="match status" value="1"/>
</dbReference>
<dbReference type="InterPro" id="IPR027470">
    <property type="entry name" value="Cation_efflux_CTD"/>
</dbReference>
<dbReference type="InterPro" id="IPR050681">
    <property type="entry name" value="CDF/SLC30A"/>
</dbReference>
<keyword evidence="5" id="KW-0862">Zinc</keyword>
<protein>
    <submittedName>
        <fullName evidence="12">Cation transporter</fullName>
    </submittedName>
</protein>
<evidence type="ECO:0000256" key="6">
    <source>
        <dbReference type="ARBA" id="ARBA00022989"/>
    </source>
</evidence>
<evidence type="ECO:0000256" key="4">
    <source>
        <dbReference type="ARBA" id="ARBA00022692"/>
    </source>
</evidence>
<evidence type="ECO:0000256" key="3">
    <source>
        <dbReference type="ARBA" id="ARBA00022448"/>
    </source>
</evidence>
<evidence type="ECO:0000256" key="8">
    <source>
        <dbReference type="ARBA" id="ARBA00023136"/>
    </source>
</evidence>
<keyword evidence="3" id="KW-0813">Transport</keyword>
<dbReference type="NCBIfam" id="TIGR01297">
    <property type="entry name" value="CDF"/>
    <property type="match status" value="1"/>
</dbReference>
<organism evidence="12 13">
    <name type="scientific">Kaustia mangrovi</name>
    <dbReference type="NCBI Taxonomy" id="2593653"/>
    <lineage>
        <taxon>Bacteria</taxon>
        <taxon>Pseudomonadati</taxon>
        <taxon>Pseudomonadota</taxon>
        <taxon>Alphaproteobacteria</taxon>
        <taxon>Hyphomicrobiales</taxon>
        <taxon>Parvibaculaceae</taxon>
        <taxon>Kaustia</taxon>
    </lineage>
</organism>
<feature type="domain" description="Cation efflux protein cytoplasmic" evidence="11">
    <location>
        <begin position="213"/>
        <end position="288"/>
    </location>
</feature>
<feature type="transmembrane region" description="Helical" evidence="9">
    <location>
        <begin position="44"/>
        <end position="65"/>
    </location>
</feature>
<dbReference type="SUPFAM" id="SSF160240">
    <property type="entry name" value="Cation efflux protein cytoplasmic domain-like"/>
    <property type="match status" value="1"/>
</dbReference>
<dbReference type="InterPro" id="IPR036837">
    <property type="entry name" value="Cation_efflux_CTD_sf"/>
</dbReference>
<keyword evidence="8 9" id="KW-0472">Membrane</keyword>
<dbReference type="KEGG" id="kmn:HW532_21775"/>
<dbReference type="RefSeq" id="WP_213162465.1">
    <property type="nucleotide sequence ID" value="NZ_CP058214.1"/>
</dbReference>
<dbReference type="GO" id="GO:0005385">
    <property type="term" value="F:zinc ion transmembrane transporter activity"/>
    <property type="evidence" value="ECO:0007669"/>
    <property type="project" value="TreeGrafter"/>
</dbReference>
<dbReference type="Proteomes" id="UP000593594">
    <property type="component" value="Chromosome"/>
</dbReference>
<evidence type="ECO:0000259" key="11">
    <source>
        <dbReference type="Pfam" id="PF16916"/>
    </source>
</evidence>
<evidence type="ECO:0000313" key="13">
    <source>
        <dbReference type="Proteomes" id="UP000593594"/>
    </source>
</evidence>
<accession>A0A7S8C812</accession>
<dbReference type="PANTHER" id="PTHR11562:SF17">
    <property type="entry name" value="RE54080P-RELATED"/>
    <property type="match status" value="1"/>
</dbReference>